<accession>A0A9P9INV5</accession>
<comment type="caution">
    <text evidence="3">The sequence shown here is derived from an EMBL/GenBank/DDBJ whole genome shotgun (WGS) entry which is preliminary data.</text>
</comment>
<reference evidence="3" key="1">
    <citation type="journal article" date="2021" name="Nat. Commun.">
        <title>Genetic determinants of endophytism in the Arabidopsis root mycobiome.</title>
        <authorList>
            <person name="Mesny F."/>
            <person name="Miyauchi S."/>
            <person name="Thiergart T."/>
            <person name="Pickel B."/>
            <person name="Atanasova L."/>
            <person name="Karlsson M."/>
            <person name="Huettel B."/>
            <person name="Barry K.W."/>
            <person name="Haridas S."/>
            <person name="Chen C."/>
            <person name="Bauer D."/>
            <person name="Andreopoulos W."/>
            <person name="Pangilinan J."/>
            <person name="LaButti K."/>
            <person name="Riley R."/>
            <person name="Lipzen A."/>
            <person name="Clum A."/>
            <person name="Drula E."/>
            <person name="Henrissat B."/>
            <person name="Kohler A."/>
            <person name="Grigoriev I.V."/>
            <person name="Martin F.M."/>
            <person name="Hacquard S."/>
        </authorList>
    </citation>
    <scope>NUCLEOTIDE SEQUENCE</scope>
    <source>
        <strain evidence="3">MPI-CAGE-CH-0243</strain>
    </source>
</reference>
<feature type="transmembrane region" description="Helical" evidence="2">
    <location>
        <begin position="531"/>
        <end position="558"/>
    </location>
</feature>
<feature type="transmembrane region" description="Helical" evidence="2">
    <location>
        <begin position="79"/>
        <end position="101"/>
    </location>
</feature>
<feature type="compositionally biased region" description="Basic and acidic residues" evidence="1">
    <location>
        <begin position="666"/>
        <end position="676"/>
    </location>
</feature>
<dbReference type="Proteomes" id="UP000700596">
    <property type="component" value="Unassembled WGS sequence"/>
</dbReference>
<gene>
    <name evidence="3" type="ORF">B0J11DRAFT_296636</name>
</gene>
<evidence type="ECO:0000313" key="3">
    <source>
        <dbReference type="EMBL" id="KAH7127171.1"/>
    </source>
</evidence>
<protein>
    <submittedName>
        <fullName evidence="3">Uncharacterized protein</fullName>
    </submittedName>
</protein>
<feature type="transmembrane region" description="Helical" evidence="2">
    <location>
        <begin position="31"/>
        <end position="53"/>
    </location>
</feature>
<keyword evidence="2" id="KW-1133">Transmembrane helix</keyword>
<feature type="transmembrane region" description="Helical" evidence="2">
    <location>
        <begin position="113"/>
        <end position="137"/>
    </location>
</feature>
<dbReference type="EMBL" id="JAGMWT010000006">
    <property type="protein sequence ID" value="KAH7127171.1"/>
    <property type="molecule type" value="Genomic_DNA"/>
</dbReference>
<keyword evidence="4" id="KW-1185">Reference proteome</keyword>
<sequence length="676" mass="74145">MSELDNRYVKLGLWTDWSKGPVMGKTITTNIATGTILISALAVFCSLATTHLWHTLTFLTHQARSGHQVSDGLFWQQQALLRTLPTPSALVSGNMSLWWAWRRKANMTAIRCLVPSVVSLLFIAISLAATVSTNYIIDTSNVQVLVNSPHCGMLNLTEGPLLGLNSQYGDKLIQSCTTFNEQCIRNTGSRPSFCHNIFTNFDVPLVIERTECPFASSLCRNGSKPALSVDTGLVDLGFFGINLKKADAVKFRKKTTCAVLPLEGNYEIIDRPQRNGSLYNGPLITMKYGPTKGAVLESGIANATYNIQMSRMLSVSNYAVIYSASDPDPVWTPLPELVRDDADSALLMLRLNTISFAKPVDDPLLSAHRLSKENNGYFVDHPVGALGCIEQYQFCLSDNEEKGHCTPLQGRTASVPVIPGATPNQITQISILHELLDKINMALSATVDLVALTTIRPMPGVPADQWVTEVVSYKKYLLLFLEIAFTDYAVGAETKAPEAASFMKKPATEGEKNLCNAQKMIKSGGFANVNFFGFVFIITFATTIVIIDLTLVQLLILIRTYSKSSSPRLDRWIQDSILQLQRRAFESQGKGIWDKLDDEVPVTRYDEKLEELSVETAIAVLRRTGTAPGIGKSVTSSTTWGSSENGSMKSLPSERKATAQSSPLGSRRDLRGNPGL</sequence>
<evidence type="ECO:0000256" key="1">
    <source>
        <dbReference type="SAM" id="MobiDB-lite"/>
    </source>
</evidence>
<dbReference type="OrthoDB" id="3540210at2759"/>
<feature type="compositionally biased region" description="Polar residues" evidence="1">
    <location>
        <begin position="633"/>
        <end position="650"/>
    </location>
</feature>
<organism evidence="3 4">
    <name type="scientific">Dendryphion nanum</name>
    <dbReference type="NCBI Taxonomy" id="256645"/>
    <lineage>
        <taxon>Eukaryota</taxon>
        <taxon>Fungi</taxon>
        <taxon>Dikarya</taxon>
        <taxon>Ascomycota</taxon>
        <taxon>Pezizomycotina</taxon>
        <taxon>Dothideomycetes</taxon>
        <taxon>Pleosporomycetidae</taxon>
        <taxon>Pleosporales</taxon>
        <taxon>Torulaceae</taxon>
        <taxon>Dendryphion</taxon>
    </lineage>
</organism>
<proteinExistence type="predicted"/>
<evidence type="ECO:0000313" key="4">
    <source>
        <dbReference type="Proteomes" id="UP000700596"/>
    </source>
</evidence>
<keyword evidence="2" id="KW-0472">Membrane</keyword>
<feature type="region of interest" description="Disordered" evidence="1">
    <location>
        <begin position="631"/>
        <end position="676"/>
    </location>
</feature>
<evidence type="ECO:0000256" key="2">
    <source>
        <dbReference type="SAM" id="Phobius"/>
    </source>
</evidence>
<keyword evidence="2" id="KW-0812">Transmembrane</keyword>
<dbReference type="AlphaFoldDB" id="A0A9P9INV5"/>
<name>A0A9P9INV5_9PLEO</name>